<reference evidence="1" key="1">
    <citation type="submission" date="2023-11" db="EMBL/GenBank/DDBJ databases">
        <authorList>
            <person name="Poullet M."/>
        </authorList>
    </citation>
    <scope>NUCLEOTIDE SEQUENCE</scope>
    <source>
        <strain evidence="1">E1834</strain>
    </source>
</reference>
<dbReference type="Proteomes" id="UP001497535">
    <property type="component" value="Unassembled WGS sequence"/>
</dbReference>
<sequence length="52" mass="5783">MISRIGGPIRPGSKDRVGHRILARKRLGRPDPKKMSPEKNNSNVGPTRKPQP</sequence>
<gene>
    <name evidence="1" type="ORF">MENTE1834_LOCUS36942</name>
</gene>
<keyword evidence="2" id="KW-1185">Reference proteome</keyword>
<dbReference type="EMBL" id="CAVMJV010000076">
    <property type="protein sequence ID" value="CAK5089240.1"/>
    <property type="molecule type" value="Genomic_DNA"/>
</dbReference>
<protein>
    <submittedName>
        <fullName evidence="1">Uncharacterized protein</fullName>
    </submittedName>
</protein>
<comment type="caution">
    <text evidence="1">The sequence shown here is derived from an EMBL/GenBank/DDBJ whole genome shotgun (WGS) entry which is preliminary data.</text>
</comment>
<accession>A0ACB1ACU5</accession>
<evidence type="ECO:0000313" key="2">
    <source>
        <dbReference type="Proteomes" id="UP001497535"/>
    </source>
</evidence>
<evidence type="ECO:0000313" key="1">
    <source>
        <dbReference type="EMBL" id="CAK5089240.1"/>
    </source>
</evidence>
<organism evidence="1 2">
    <name type="scientific">Meloidogyne enterolobii</name>
    <name type="common">Root-knot nematode worm</name>
    <name type="synonym">Meloidogyne mayaguensis</name>
    <dbReference type="NCBI Taxonomy" id="390850"/>
    <lineage>
        <taxon>Eukaryota</taxon>
        <taxon>Metazoa</taxon>
        <taxon>Ecdysozoa</taxon>
        <taxon>Nematoda</taxon>
        <taxon>Chromadorea</taxon>
        <taxon>Rhabditida</taxon>
        <taxon>Tylenchina</taxon>
        <taxon>Tylenchomorpha</taxon>
        <taxon>Tylenchoidea</taxon>
        <taxon>Meloidogynidae</taxon>
        <taxon>Meloidogyninae</taxon>
        <taxon>Meloidogyne</taxon>
    </lineage>
</organism>
<proteinExistence type="predicted"/>
<name>A0ACB1ACU5_MELEN</name>